<protein>
    <submittedName>
        <fullName evidence="1">Uncharacterized protein</fullName>
    </submittedName>
</protein>
<accession>A0A1L2C953</accession>
<gene>
    <name evidence="1" type="ORF">ZC03_055</name>
</gene>
<dbReference type="EMBL" id="KU356690">
    <property type="protein sequence ID" value="AMD43432.1"/>
    <property type="molecule type" value="Genomic_DNA"/>
</dbReference>
<name>A0A1L2C953_9CAUD</name>
<proteinExistence type="predicted"/>
<reference evidence="1 2" key="1">
    <citation type="journal article" date="2017" name="BMC Genomics">
        <title>Three novel Pseudomonas phages isolated from composting provide insights into the evolution and diversity of tailed phages.</title>
        <authorList>
            <person name="Amgarten D."/>
            <person name="Martins L.F."/>
            <person name="Lombardi K.C."/>
            <person name="Antunes L.P."/>
            <person name="de Souza A.P.S."/>
            <person name="Nicastro G.G."/>
            <person name="Kitajima E.W."/>
            <person name="Quaggio R.B."/>
            <person name="Upton C."/>
            <person name="Setubal J.C."/>
            <person name="da Silva A.M."/>
        </authorList>
    </citation>
    <scope>NUCLEOTIDE SEQUENCE [LARGE SCALE GENOMIC DNA]</scope>
</reference>
<dbReference type="Proteomes" id="UP000222072">
    <property type="component" value="Segment"/>
</dbReference>
<keyword evidence="2" id="KW-1185">Reference proteome</keyword>
<sequence>MNYRKHSDSLKMVALVAYEFGVKGLLYDRVIYINYID</sequence>
<evidence type="ECO:0000313" key="1">
    <source>
        <dbReference type="EMBL" id="AMD43432.1"/>
    </source>
</evidence>
<evidence type="ECO:0000313" key="2">
    <source>
        <dbReference type="Proteomes" id="UP000222072"/>
    </source>
</evidence>
<organism evidence="1 2">
    <name type="scientific">Pseudomonas phage ZC03</name>
    <dbReference type="NCBI Taxonomy" id="1622115"/>
    <lineage>
        <taxon>Viruses</taxon>
        <taxon>Duplodnaviria</taxon>
        <taxon>Heunggongvirae</taxon>
        <taxon>Uroviricota</taxon>
        <taxon>Caudoviricetes</taxon>
        <taxon>Schitoviridae</taxon>
        <taxon>Zicotriavirus</taxon>
        <taxon>Zicotriavirus ZC03</taxon>
    </lineage>
</organism>